<dbReference type="EMBL" id="QRQE01000016">
    <property type="protein sequence ID" value="RHM76966.1"/>
    <property type="molecule type" value="Genomic_DNA"/>
</dbReference>
<reference evidence="2" key="2">
    <citation type="submission" date="2023-01" db="EMBL/GenBank/DDBJ databases">
        <title>Human gut microbiome strain richness.</title>
        <authorList>
            <person name="Chen-Liaw A."/>
        </authorList>
    </citation>
    <scope>NUCLEOTIDE SEQUENCE</scope>
    <source>
        <strain evidence="2">RTP21484st1_H11_RTP21484_190118</strain>
    </source>
</reference>
<proteinExistence type="predicted"/>
<keyword evidence="1" id="KW-1133">Transmembrane helix</keyword>
<protein>
    <submittedName>
        <fullName evidence="3">Glutamine ABC transporter permease</fullName>
    </submittedName>
</protein>
<dbReference type="RefSeq" id="WP_118444536.1">
    <property type="nucleotide sequence ID" value="NZ_JAQMLA010000013.1"/>
</dbReference>
<organism evidence="3 4">
    <name type="scientific">Mediterraneibacter gnavus</name>
    <name type="common">Ruminococcus gnavus</name>
    <dbReference type="NCBI Taxonomy" id="33038"/>
    <lineage>
        <taxon>Bacteria</taxon>
        <taxon>Bacillati</taxon>
        <taxon>Bacillota</taxon>
        <taxon>Clostridia</taxon>
        <taxon>Lachnospirales</taxon>
        <taxon>Lachnospiraceae</taxon>
        <taxon>Mediterraneibacter</taxon>
    </lineage>
</organism>
<name>A0A415SA71_MEDGN</name>
<comment type="caution">
    <text evidence="3">The sequence shown here is derived from an EMBL/GenBank/DDBJ whole genome shotgun (WGS) entry which is preliminary data.</text>
</comment>
<dbReference type="Proteomes" id="UP001212160">
    <property type="component" value="Unassembled WGS sequence"/>
</dbReference>
<feature type="transmembrane region" description="Helical" evidence="1">
    <location>
        <begin position="28"/>
        <end position="48"/>
    </location>
</feature>
<evidence type="ECO:0000313" key="3">
    <source>
        <dbReference type="EMBL" id="RHM76966.1"/>
    </source>
</evidence>
<evidence type="ECO:0000256" key="1">
    <source>
        <dbReference type="SAM" id="Phobius"/>
    </source>
</evidence>
<keyword evidence="1" id="KW-0812">Transmembrane</keyword>
<gene>
    <name evidence="3" type="ORF">DWZ50_07910</name>
    <name evidence="2" type="ORF">PNW85_06295</name>
</gene>
<evidence type="ECO:0000313" key="4">
    <source>
        <dbReference type="Proteomes" id="UP000285610"/>
    </source>
</evidence>
<dbReference type="AlphaFoldDB" id="A0A415SA71"/>
<reference evidence="3 4" key="1">
    <citation type="submission" date="2018-08" db="EMBL/GenBank/DDBJ databases">
        <title>A genome reference for cultivated species of the human gut microbiota.</title>
        <authorList>
            <person name="Zou Y."/>
            <person name="Xue W."/>
            <person name="Luo G."/>
        </authorList>
    </citation>
    <scope>NUCLEOTIDE SEQUENCE [LARGE SCALE GENOMIC DNA]</scope>
    <source>
        <strain evidence="3 4">AF33-12</strain>
    </source>
</reference>
<sequence>MGIVKNVLSGTVKGIGFLLYGIFKLSSFIIKLCAIVFLFVLQLFLILIHMGTPE</sequence>
<evidence type="ECO:0000313" key="2">
    <source>
        <dbReference type="EMBL" id="MDB8686282.1"/>
    </source>
</evidence>
<dbReference type="EMBL" id="JAQMLA010000013">
    <property type="protein sequence ID" value="MDB8686282.1"/>
    <property type="molecule type" value="Genomic_DNA"/>
</dbReference>
<dbReference type="Proteomes" id="UP000285610">
    <property type="component" value="Unassembled WGS sequence"/>
</dbReference>
<accession>A0A415SA71</accession>
<keyword evidence="1" id="KW-0472">Membrane</keyword>